<comment type="caution">
    <text evidence="2">The sequence shown here is derived from an EMBL/GenBank/DDBJ whole genome shotgun (WGS) entry which is preliminary data.</text>
</comment>
<proteinExistence type="predicted"/>
<evidence type="ECO:0000256" key="1">
    <source>
        <dbReference type="SAM" id="SignalP"/>
    </source>
</evidence>
<gene>
    <name evidence="2" type="ORF">ACFFJC_12525</name>
</gene>
<protein>
    <submittedName>
        <fullName evidence="2">Outer membrane beta-barrel protein</fullName>
    </submittedName>
</protein>
<sequence length="438" mass="48005">MTSRANRYLLRSLPLATCLTWAGAAHAQTVSTIIDPVVPVDFDRGRNTSVAREVDPHFRPVGVRMGGFQVYPSIMLTSGATDNVYVNNSVKVSDAFFALQPQVQARSNWSRHSLSIDASADIYRYAHQTLRNREEYGVVAIGIAEVSSEIDIKGRINFDRRAESPFLNDLSADVSVLSQYSRFNPSLSVIYTGGHTRLTATAERYTFRFSSASNPDGSIRDQAERDRDINRAGVQADYAFTPSVAAYVQVNGEHTNYLSPRADGSANRDGDTFRVMGGLSLDLAGLLRGNVAAGYTRKKYDAQRYSDVGGLTIDSSLELFVTPLTTVALVAKSTLQDINNNVVNGAYRDITFSADVSHALLRNLLIKGRVAHIRRSPVESGDRIGQAIVQTTLGAAYQADRYTILSVNLGYGRGRPRDNSGSVSFDEFRGLLSIQLRL</sequence>
<name>A0ABV6CWJ1_9SPHN</name>
<organism evidence="2 3">
    <name type="scientific">Novosphingobium soli</name>
    <dbReference type="NCBI Taxonomy" id="574956"/>
    <lineage>
        <taxon>Bacteria</taxon>
        <taxon>Pseudomonadati</taxon>
        <taxon>Pseudomonadota</taxon>
        <taxon>Alphaproteobacteria</taxon>
        <taxon>Sphingomonadales</taxon>
        <taxon>Sphingomonadaceae</taxon>
        <taxon>Novosphingobium</taxon>
    </lineage>
</organism>
<dbReference type="Pfam" id="PF10082">
    <property type="entry name" value="BBP2_2"/>
    <property type="match status" value="1"/>
</dbReference>
<dbReference type="Proteomes" id="UP001589798">
    <property type="component" value="Unassembled WGS sequence"/>
</dbReference>
<dbReference type="EMBL" id="JBHLWK010000015">
    <property type="protein sequence ID" value="MFC0205090.1"/>
    <property type="molecule type" value="Genomic_DNA"/>
</dbReference>
<evidence type="ECO:0000313" key="3">
    <source>
        <dbReference type="Proteomes" id="UP001589798"/>
    </source>
</evidence>
<dbReference type="InterPro" id="IPR018759">
    <property type="entry name" value="BBP2_2"/>
</dbReference>
<evidence type="ECO:0000313" key="2">
    <source>
        <dbReference type="EMBL" id="MFC0205090.1"/>
    </source>
</evidence>
<dbReference type="RefSeq" id="WP_379487824.1">
    <property type="nucleotide sequence ID" value="NZ_JBHLWK010000015.1"/>
</dbReference>
<keyword evidence="3" id="KW-1185">Reference proteome</keyword>
<reference evidence="2 3" key="1">
    <citation type="submission" date="2024-09" db="EMBL/GenBank/DDBJ databases">
        <authorList>
            <person name="Sun Q."/>
            <person name="Mori K."/>
        </authorList>
    </citation>
    <scope>NUCLEOTIDE SEQUENCE [LARGE SCALE GENOMIC DNA]</scope>
    <source>
        <strain evidence="2 3">CCM 7706</strain>
    </source>
</reference>
<keyword evidence="1" id="KW-0732">Signal</keyword>
<accession>A0ABV6CWJ1</accession>
<feature type="signal peptide" evidence="1">
    <location>
        <begin position="1"/>
        <end position="27"/>
    </location>
</feature>
<feature type="chain" id="PRO_5046319440" evidence="1">
    <location>
        <begin position="28"/>
        <end position="438"/>
    </location>
</feature>